<evidence type="ECO:0000256" key="2">
    <source>
        <dbReference type="ARBA" id="ARBA00022475"/>
    </source>
</evidence>
<dbReference type="InterPro" id="IPR012334">
    <property type="entry name" value="Pectin_lyas_fold"/>
</dbReference>
<comment type="subcellular location">
    <subcellularLocation>
        <location evidence="1">Cell membrane</location>
    </subcellularLocation>
</comment>
<dbReference type="InterPro" id="IPR011050">
    <property type="entry name" value="Pectin_lyase_fold/virulence"/>
</dbReference>
<evidence type="ECO:0000259" key="5">
    <source>
        <dbReference type="PROSITE" id="PS51484"/>
    </source>
</evidence>
<dbReference type="EMBL" id="CAXKWB010000788">
    <property type="protein sequence ID" value="CAL4062249.1"/>
    <property type="molecule type" value="Genomic_DNA"/>
</dbReference>
<dbReference type="Pfam" id="PF10162">
    <property type="entry name" value="G8"/>
    <property type="match status" value="1"/>
</dbReference>
<dbReference type="InterPro" id="IPR019316">
    <property type="entry name" value="G8_domain"/>
</dbReference>
<comment type="caution">
    <text evidence="6">The sequence shown here is derived from an EMBL/GenBank/DDBJ whole genome shotgun (WGS) entry which is preliminary data.</text>
</comment>
<feature type="non-terminal residue" evidence="6">
    <location>
        <position position="674"/>
    </location>
</feature>
<proteinExistence type="predicted"/>
<dbReference type="Proteomes" id="UP001497623">
    <property type="component" value="Unassembled WGS sequence"/>
</dbReference>
<evidence type="ECO:0000256" key="1">
    <source>
        <dbReference type="ARBA" id="ARBA00004236"/>
    </source>
</evidence>
<reference evidence="6 7" key="1">
    <citation type="submission" date="2024-05" db="EMBL/GenBank/DDBJ databases">
        <authorList>
            <person name="Wallberg A."/>
        </authorList>
    </citation>
    <scope>NUCLEOTIDE SEQUENCE [LARGE SCALE GENOMIC DNA]</scope>
</reference>
<evidence type="ECO:0000313" key="6">
    <source>
        <dbReference type="EMBL" id="CAL4062249.1"/>
    </source>
</evidence>
<keyword evidence="4" id="KW-0325">Glycoprotein</keyword>
<name>A0AAV2PRU5_MEGNR</name>
<dbReference type="PROSITE" id="PS51484">
    <property type="entry name" value="G8"/>
    <property type="match status" value="1"/>
</dbReference>
<dbReference type="PANTHER" id="PTHR46769:SF2">
    <property type="entry name" value="FIBROCYSTIN-L ISOFORM 2 PRECURSOR-RELATED"/>
    <property type="match status" value="1"/>
</dbReference>
<feature type="domain" description="G8" evidence="5">
    <location>
        <begin position="1"/>
        <end position="114"/>
    </location>
</feature>
<dbReference type="GO" id="GO:0005886">
    <property type="term" value="C:plasma membrane"/>
    <property type="evidence" value="ECO:0007669"/>
    <property type="project" value="UniProtKB-SubCell"/>
</dbReference>
<dbReference type="SMART" id="SM01225">
    <property type="entry name" value="G8"/>
    <property type="match status" value="1"/>
</dbReference>
<keyword evidence="2" id="KW-0472">Membrane</keyword>
<gene>
    <name evidence="6" type="ORF">MNOR_LOCUS2548</name>
</gene>
<sequence length="674" mass="73966">MRLIVDTVTPKLRIIQVYGILEFEDTMDHTFDATIIYVKGDITSNGQVIAGSEVSPFNHNLRIILRGDLDHNNQDNTPMPPLAEISLGWKAMGVFGLLSLHGKDVGKTWVKLGSSATAGSNQISLAEAVTNTWLNKEVMITATGKESEETEVHTVTAVSTDGLTLTLDSALEFNHLCETHSLTGGTTYTMAGEVGLLSRNIVIEGGDYSDLIKDGFGGRILVSKMNVGDNQYTGIAELTNVEFRNMGQEGFIDEEDPRYVLTLHTLGSSTSVLKKCSFNHNFNTAVGLFGSDNVLIENNVVYHTVGSSFRDDSIETTFRHNLVSTMLFPGAYQDRVEKQNFNWYAAFYLNLASGTVMEDNVVAGSDQGGYATYGELCEEPTTWSNNEVHSAPFGVMLWKKSSGPADECRKINNVYAWRIWDTAFYIQTYASIMLEKNKVVDSQLGINLLIHNPRALTHEFYDKTATVKDSLFIGASPSHTCDYHDSVPSLKEDVWDHTLWDGGVNGGNTAMFIGSFLSGKNMAPKHPFHPTDVYPAIRGSTHVESVTFAHYNTRSCGKDVAISTNPDSEDAIHPTFTKDLIFVDTSEDNYVFMHKPKVSSINPSDCVDMTCDGLKKVIITDTDGTLLGTADATLTAIAEYEWDGDGSHGVGDYRIPNSLKTNIDGSQIASAEKF</sequence>
<accession>A0AAV2PRU5</accession>
<keyword evidence="2" id="KW-1003">Cell membrane</keyword>
<dbReference type="SUPFAM" id="SSF51126">
    <property type="entry name" value="Pectin lyase-like"/>
    <property type="match status" value="1"/>
</dbReference>
<keyword evidence="3" id="KW-0732">Signal</keyword>
<dbReference type="Gene3D" id="2.160.20.10">
    <property type="entry name" value="Single-stranded right-handed beta-helix, Pectin lyase-like"/>
    <property type="match status" value="1"/>
</dbReference>
<dbReference type="InterPro" id="IPR055401">
    <property type="entry name" value="CEMIP_beta-hel_dom"/>
</dbReference>
<dbReference type="PANTHER" id="PTHR46769">
    <property type="entry name" value="POLYCYSTIC KIDNEY AND HEPATIC DISEASE 1 (AUTOSOMAL RECESSIVE)-LIKE 1"/>
    <property type="match status" value="1"/>
</dbReference>
<dbReference type="InterPro" id="IPR052387">
    <property type="entry name" value="Fibrocystin"/>
</dbReference>
<organism evidence="6 7">
    <name type="scientific">Meganyctiphanes norvegica</name>
    <name type="common">Northern krill</name>
    <name type="synonym">Thysanopoda norvegica</name>
    <dbReference type="NCBI Taxonomy" id="48144"/>
    <lineage>
        <taxon>Eukaryota</taxon>
        <taxon>Metazoa</taxon>
        <taxon>Ecdysozoa</taxon>
        <taxon>Arthropoda</taxon>
        <taxon>Crustacea</taxon>
        <taxon>Multicrustacea</taxon>
        <taxon>Malacostraca</taxon>
        <taxon>Eumalacostraca</taxon>
        <taxon>Eucarida</taxon>
        <taxon>Euphausiacea</taxon>
        <taxon>Euphausiidae</taxon>
        <taxon>Meganyctiphanes</taxon>
    </lineage>
</organism>
<dbReference type="AlphaFoldDB" id="A0AAV2PRU5"/>
<evidence type="ECO:0000313" key="7">
    <source>
        <dbReference type="Proteomes" id="UP001497623"/>
    </source>
</evidence>
<keyword evidence="7" id="KW-1185">Reference proteome</keyword>
<evidence type="ECO:0000256" key="4">
    <source>
        <dbReference type="ARBA" id="ARBA00023180"/>
    </source>
</evidence>
<evidence type="ECO:0000256" key="3">
    <source>
        <dbReference type="ARBA" id="ARBA00022729"/>
    </source>
</evidence>
<dbReference type="Pfam" id="PF24606">
    <property type="entry name" value="CEMIP_beta-hel"/>
    <property type="match status" value="1"/>
</dbReference>
<protein>
    <recommendedName>
        <fullName evidence="5">G8 domain-containing protein</fullName>
    </recommendedName>
</protein>